<dbReference type="GO" id="GO:0003964">
    <property type="term" value="F:RNA-directed DNA polymerase activity"/>
    <property type="evidence" value="ECO:0007669"/>
    <property type="project" value="UniProtKB-KW"/>
</dbReference>
<feature type="domain" description="Integrase catalytic" evidence="7">
    <location>
        <begin position="1"/>
        <end position="113"/>
    </location>
</feature>
<dbReference type="SUPFAM" id="SSF56672">
    <property type="entry name" value="DNA/RNA polymerases"/>
    <property type="match status" value="1"/>
</dbReference>
<keyword evidence="6" id="KW-0695">RNA-directed DNA polymerase</keyword>
<dbReference type="InterPro" id="IPR056924">
    <property type="entry name" value="SH3_Tf2-1"/>
</dbReference>
<evidence type="ECO:0000256" key="4">
    <source>
        <dbReference type="ARBA" id="ARBA00022759"/>
    </source>
</evidence>
<dbReference type="InterPro" id="IPR043502">
    <property type="entry name" value="DNA/RNA_pol_sf"/>
</dbReference>
<dbReference type="GO" id="GO:0016787">
    <property type="term" value="F:hydrolase activity"/>
    <property type="evidence" value="ECO:0007669"/>
    <property type="project" value="UniProtKB-KW"/>
</dbReference>
<evidence type="ECO:0000259" key="7">
    <source>
        <dbReference type="PROSITE" id="PS50994"/>
    </source>
</evidence>
<dbReference type="InterPro" id="IPR041373">
    <property type="entry name" value="RT_RNaseH"/>
</dbReference>
<dbReference type="GO" id="GO:0003676">
    <property type="term" value="F:nucleic acid binding"/>
    <property type="evidence" value="ECO:0007669"/>
    <property type="project" value="InterPro"/>
</dbReference>
<keyword evidence="5" id="KW-0378">Hydrolase</keyword>
<dbReference type="EMBL" id="JBDFQZ010000013">
    <property type="protein sequence ID" value="KAK9667652.1"/>
    <property type="molecule type" value="Genomic_DNA"/>
</dbReference>
<dbReference type="PANTHER" id="PTHR37984:SF5">
    <property type="entry name" value="PROTEIN NYNRIN-LIKE"/>
    <property type="match status" value="1"/>
</dbReference>
<sequence length="252" mass="29469">DASDYALGGVLLQDGHPVAYESRKLSGAETRYVVQEKELLAIVHCLNLSSSYHPQSDGQTERFNSMLEEYLRHFVGASQQEWVRLLDIAQFCFNSQRSSSSNKSPFEIVTGQQPLMPHTVACHLGDRSKGANEFIKEWRQNAEIARAYLEKASHRMKKWTDQNRQPREFQVDDMVMVKINPEQWKFLRGRDKRLVRKYEGPLKIVKRFGRAAYKLETPDWMKCHPVFHVSCLKPYHPDKEDPRRNKNRRAHI</sequence>
<keyword evidence="9" id="KW-1185">Reference proteome</keyword>
<gene>
    <name evidence="8" type="ORF">RND81_13G002400</name>
</gene>
<evidence type="ECO:0000256" key="3">
    <source>
        <dbReference type="ARBA" id="ARBA00022722"/>
    </source>
</evidence>
<dbReference type="Pfam" id="PF17917">
    <property type="entry name" value="RT_RNaseH"/>
    <property type="match status" value="1"/>
</dbReference>
<keyword evidence="4" id="KW-0255">Endonuclease</keyword>
<comment type="caution">
    <text evidence="8">The sequence shown here is derived from an EMBL/GenBank/DDBJ whole genome shotgun (WGS) entry which is preliminary data.</text>
</comment>
<dbReference type="Gene3D" id="3.30.420.10">
    <property type="entry name" value="Ribonuclease H-like superfamily/Ribonuclease H"/>
    <property type="match status" value="1"/>
</dbReference>
<evidence type="ECO:0000313" key="9">
    <source>
        <dbReference type="Proteomes" id="UP001443914"/>
    </source>
</evidence>
<evidence type="ECO:0000313" key="8">
    <source>
        <dbReference type="EMBL" id="KAK9667652.1"/>
    </source>
</evidence>
<evidence type="ECO:0000256" key="5">
    <source>
        <dbReference type="ARBA" id="ARBA00022801"/>
    </source>
</evidence>
<dbReference type="PANTHER" id="PTHR37984">
    <property type="entry name" value="PROTEIN CBG26694"/>
    <property type="match status" value="1"/>
</dbReference>
<dbReference type="AlphaFoldDB" id="A0AAW1GVC1"/>
<name>A0AAW1GVC1_SAPOF</name>
<dbReference type="InterPro" id="IPR012337">
    <property type="entry name" value="RNaseH-like_sf"/>
</dbReference>
<protein>
    <recommendedName>
        <fullName evidence="7">Integrase catalytic domain-containing protein</fullName>
    </recommendedName>
</protein>
<feature type="non-terminal residue" evidence="8">
    <location>
        <position position="252"/>
    </location>
</feature>
<evidence type="ECO:0000256" key="2">
    <source>
        <dbReference type="ARBA" id="ARBA00022695"/>
    </source>
</evidence>
<keyword evidence="1" id="KW-0808">Transferase</keyword>
<proteinExistence type="predicted"/>
<dbReference type="GO" id="GO:0004519">
    <property type="term" value="F:endonuclease activity"/>
    <property type="evidence" value="ECO:0007669"/>
    <property type="project" value="UniProtKB-KW"/>
</dbReference>
<feature type="non-terminal residue" evidence="8">
    <location>
        <position position="1"/>
    </location>
</feature>
<dbReference type="GO" id="GO:0015074">
    <property type="term" value="P:DNA integration"/>
    <property type="evidence" value="ECO:0007669"/>
    <property type="project" value="InterPro"/>
</dbReference>
<dbReference type="PROSITE" id="PS50994">
    <property type="entry name" value="INTEGRASE"/>
    <property type="match status" value="1"/>
</dbReference>
<dbReference type="InterPro" id="IPR036397">
    <property type="entry name" value="RNaseH_sf"/>
</dbReference>
<dbReference type="Proteomes" id="UP001443914">
    <property type="component" value="Unassembled WGS sequence"/>
</dbReference>
<organism evidence="8 9">
    <name type="scientific">Saponaria officinalis</name>
    <name type="common">Common soapwort</name>
    <name type="synonym">Lychnis saponaria</name>
    <dbReference type="NCBI Taxonomy" id="3572"/>
    <lineage>
        <taxon>Eukaryota</taxon>
        <taxon>Viridiplantae</taxon>
        <taxon>Streptophyta</taxon>
        <taxon>Embryophyta</taxon>
        <taxon>Tracheophyta</taxon>
        <taxon>Spermatophyta</taxon>
        <taxon>Magnoliopsida</taxon>
        <taxon>eudicotyledons</taxon>
        <taxon>Gunneridae</taxon>
        <taxon>Pentapetalae</taxon>
        <taxon>Caryophyllales</taxon>
        <taxon>Caryophyllaceae</taxon>
        <taxon>Caryophylleae</taxon>
        <taxon>Saponaria</taxon>
    </lineage>
</organism>
<evidence type="ECO:0000256" key="1">
    <source>
        <dbReference type="ARBA" id="ARBA00022679"/>
    </source>
</evidence>
<keyword evidence="2" id="KW-0548">Nucleotidyltransferase</keyword>
<dbReference type="InterPro" id="IPR050951">
    <property type="entry name" value="Retrovirus_Pol_polyprotein"/>
</dbReference>
<dbReference type="InterPro" id="IPR001584">
    <property type="entry name" value="Integrase_cat-core"/>
</dbReference>
<keyword evidence="3" id="KW-0540">Nuclease</keyword>
<dbReference type="Pfam" id="PF24626">
    <property type="entry name" value="SH3_Tf2-1"/>
    <property type="match status" value="1"/>
</dbReference>
<dbReference type="SUPFAM" id="SSF53098">
    <property type="entry name" value="Ribonuclease H-like"/>
    <property type="match status" value="1"/>
</dbReference>
<evidence type="ECO:0000256" key="6">
    <source>
        <dbReference type="ARBA" id="ARBA00022918"/>
    </source>
</evidence>
<reference evidence="8" key="1">
    <citation type="submission" date="2024-03" db="EMBL/GenBank/DDBJ databases">
        <title>WGS assembly of Saponaria officinalis var. Norfolk2.</title>
        <authorList>
            <person name="Jenkins J."/>
            <person name="Shu S."/>
            <person name="Grimwood J."/>
            <person name="Barry K."/>
            <person name="Goodstein D."/>
            <person name="Schmutz J."/>
            <person name="Leebens-Mack J."/>
            <person name="Osbourn A."/>
        </authorList>
    </citation>
    <scope>NUCLEOTIDE SEQUENCE [LARGE SCALE GENOMIC DNA]</scope>
    <source>
        <strain evidence="8">JIC</strain>
    </source>
</reference>
<accession>A0AAW1GVC1</accession>